<proteinExistence type="predicted"/>
<comment type="caution">
    <text evidence="1">The sequence shown here is derived from an EMBL/GenBank/DDBJ whole genome shotgun (WGS) entry which is preliminary data.</text>
</comment>
<dbReference type="Proteomes" id="UP000249203">
    <property type="component" value="Unassembled WGS sequence"/>
</dbReference>
<evidence type="ECO:0000313" key="3">
    <source>
        <dbReference type="Proteomes" id="UP000249203"/>
    </source>
</evidence>
<dbReference type="EMBL" id="PIPK01000005">
    <property type="protein sequence ID" value="RUO24723.1"/>
    <property type="molecule type" value="Genomic_DNA"/>
</dbReference>
<dbReference type="RefSeq" id="WP_111569298.1">
    <property type="nucleotide sequence ID" value="NZ_PIPK01000005.1"/>
</dbReference>
<keyword evidence="4" id="KW-1185">Reference proteome</keyword>
<gene>
    <name evidence="1" type="ORF">B0I24_105220</name>
    <name evidence="2" type="ORF">CWE07_06665</name>
</gene>
<dbReference type="SUPFAM" id="SSF110849">
    <property type="entry name" value="ParB/Sulfiredoxin"/>
    <property type="match status" value="1"/>
</dbReference>
<evidence type="ECO:0000313" key="4">
    <source>
        <dbReference type="Proteomes" id="UP000287865"/>
    </source>
</evidence>
<reference evidence="2 4" key="1">
    <citation type="journal article" date="2018" name="Front. Microbiol.">
        <title>Genome-Based Analysis Reveals the Taxonomy and Diversity of the Family Idiomarinaceae.</title>
        <authorList>
            <person name="Liu Y."/>
            <person name="Lai Q."/>
            <person name="Shao Z."/>
        </authorList>
    </citation>
    <scope>NUCLEOTIDE SEQUENCE [LARGE SCALE GENOMIC DNA]</scope>
    <source>
        <strain evidence="2 4">CF12-14</strain>
    </source>
</reference>
<sequence length="375" mass="42885">MAKHPDFLLSDSNGPQIRQRLFNGRKLMVWDGKVKISSIQGWVDNPRIQLAKKTMKEKVGDRALSQEEVFELMKNDSEVKLRQLRDDIIKNGLREPLTLSFDGKLLDGNRRFFAIKYALESIPATDPNKQDLETVEAHVLAENASKEDEQNVLVEENFSASLKIEWPEYVKALMVFDAHESGLGIDDISKRFSWAKSKIKQTLKIHQILSEYIIFATSELDPEDEYGGGFGMTEQDAENEAAKNYQFFNEAQKSFYEQLNTDIDFKIQFFKWIHEGKFSSFQEVRVAYRAWIHPEAKAALLQPEPTAAKSAKAILDYNARVVKSQDEAVGRIDNFAKFLRELTAQQIEVIPKLSIDNLKESLELVIKMGEATADK</sequence>
<evidence type="ECO:0000313" key="1">
    <source>
        <dbReference type="EMBL" id="RAJ98467.1"/>
    </source>
</evidence>
<dbReference type="InterPro" id="IPR036086">
    <property type="entry name" value="ParB/Sulfiredoxin_sf"/>
</dbReference>
<dbReference type="AlphaFoldDB" id="A0A327WYX3"/>
<reference evidence="1 3" key="2">
    <citation type="submission" date="2018-06" db="EMBL/GenBank/DDBJ databases">
        <title>Genomic Encyclopedia of Type Strains, Phase III (KMG-III): the genomes of soil and plant-associated and newly described type strains.</title>
        <authorList>
            <person name="Whitman W."/>
        </authorList>
    </citation>
    <scope>NUCLEOTIDE SEQUENCE [LARGE SCALE GENOMIC DNA]</scope>
    <source>
        <strain evidence="1 3">CGMCC 1.15366</strain>
    </source>
</reference>
<dbReference type="EMBL" id="QLMD01000005">
    <property type="protein sequence ID" value="RAJ98467.1"/>
    <property type="molecule type" value="Genomic_DNA"/>
</dbReference>
<name>A0A327WYX3_9GAMM</name>
<dbReference type="OrthoDB" id="9811389at2"/>
<evidence type="ECO:0000313" key="2">
    <source>
        <dbReference type="EMBL" id="RUO24723.1"/>
    </source>
</evidence>
<dbReference type="Proteomes" id="UP000287865">
    <property type="component" value="Unassembled WGS sequence"/>
</dbReference>
<protein>
    <submittedName>
        <fullName evidence="1">Uncharacterized protein</fullName>
    </submittedName>
</protein>
<accession>A0A327WYX3</accession>
<organism evidence="1 3">
    <name type="scientific">Aliidiomarina maris</name>
    <dbReference type="NCBI Taxonomy" id="531312"/>
    <lineage>
        <taxon>Bacteria</taxon>
        <taxon>Pseudomonadati</taxon>
        <taxon>Pseudomonadota</taxon>
        <taxon>Gammaproteobacteria</taxon>
        <taxon>Alteromonadales</taxon>
        <taxon>Idiomarinaceae</taxon>
        <taxon>Aliidiomarina</taxon>
    </lineage>
</organism>